<reference evidence="5 6" key="1">
    <citation type="submission" date="2019-08" db="EMBL/GenBank/DDBJ databases">
        <title>Complete genome sequence of Terriglobus albidus strain ORNL.</title>
        <authorList>
            <person name="Podar M."/>
        </authorList>
    </citation>
    <scope>NUCLEOTIDE SEQUENCE [LARGE SCALE GENOMIC DNA]</scope>
    <source>
        <strain evidence="5 6">ORNL</strain>
    </source>
</reference>
<dbReference type="OrthoDB" id="319881at2"/>
<dbReference type="PANTHER" id="PTHR43156:SF2">
    <property type="entry name" value="STAGE II SPORULATION PROTEIN E"/>
    <property type="match status" value="1"/>
</dbReference>
<dbReference type="InterPro" id="IPR052016">
    <property type="entry name" value="Bact_Sigma-Reg"/>
</dbReference>
<dbReference type="GO" id="GO:0016791">
    <property type="term" value="F:phosphatase activity"/>
    <property type="evidence" value="ECO:0007669"/>
    <property type="project" value="TreeGrafter"/>
</dbReference>
<protein>
    <submittedName>
        <fullName evidence="5">SpoIIE family protein phosphatase</fullName>
    </submittedName>
</protein>
<feature type="transmembrane region" description="Helical" evidence="2">
    <location>
        <begin position="232"/>
        <end position="254"/>
    </location>
</feature>
<feature type="transmembrane region" description="Helical" evidence="2">
    <location>
        <begin position="343"/>
        <end position="365"/>
    </location>
</feature>
<feature type="domain" description="PPM-type phosphatase" evidence="4">
    <location>
        <begin position="650"/>
        <end position="878"/>
    </location>
</feature>
<dbReference type="Pfam" id="PF01590">
    <property type="entry name" value="GAF"/>
    <property type="match status" value="1"/>
</dbReference>
<feature type="transmembrane region" description="Helical" evidence="2">
    <location>
        <begin position="419"/>
        <end position="436"/>
    </location>
</feature>
<evidence type="ECO:0000259" key="4">
    <source>
        <dbReference type="SMART" id="SM00331"/>
    </source>
</evidence>
<dbReference type="Pfam" id="PF07228">
    <property type="entry name" value="SpoIIE"/>
    <property type="match status" value="1"/>
</dbReference>
<dbReference type="InterPro" id="IPR036457">
    <property type="entry name" value="PPM-type-like_dom_sf"/>
</dbReference>
<evidence type="ECO:0000313" key="6">
    <source>
        <dbReference type="Proteomes" id="UP000321820"/>
    </source>
</evidence>
<evidence type="ECO:0000256" key="1">
    <source>
        <dbReference type="ARBA" id="ARBA00022801"/>
    </source>
</evidence>
<dbReference type="KEGG" id="talb:FTW19_24760"/>
<dbReference type="SUPFAM" id="SSF81606">
    <property type="entry name" value="PP2C-like"/>
    <property type="match status" value="1"/>
</dbReference>
<name>A0A5B9EFW0_9BACT</name>
<evidence type="ECO:0000256" key="2">
    <source>
        <dbReference type="SAM" id="Phobius"/>
    </source>
</evidence>
<dbReference type="PANTHER" id="PTHR43156">
    <property type="entry name" value="STAGE II SPORULATION PROTEIN E-RELATED"/>
    <property type="match status" value="1"/>
</dbReference>
<dbReference type="Gene3D" id="2.30.42.10">
    <property type="match status" value="1"/>
</dbReference>
<feature type="transmembrane region" description="Helical" evidence="2">
    <location>
        <begin position="386"/>
        <end position="407"/>
    </location>
</feature>
<feature type="transmembrane region" description="Helical" evidence="2">
    <location>
        <begin position="274"/>
        <end position="296"/>
    </location>
</feature>
<keyword evidence="6" id="KW-1185">Reference proteome</keyword>
<dbReference type="InterPro" id="IPR036034">
    <property type="entry name" value="PDZ_sf"/>
</dbReference>
<feature type="transmembrane region" description="Helical" evidence="2">
    <location>
        <begin position="204"/>
        <end position="220"/>
    </location>
</feature>
<dbReference type="EMBL" id="CP042806">
    <property type="protein sequence ID" value="QEE30928.1"/>
    <property type="molecule type" value="Genomic_DNA"/>
</dbReference>
<dbReference type="SUPFAM" id="SSF50156">
    <property type="entry name" value="PDZ domain-like"/>
    <property type="match status" value="1"/>
</dbReference>
<evidence type="ECO:0000259" key="3">
    <source>
        <dbReference type="SMART" id="SM00065"/>
    </source>
</evidence>
<feature type="transmembrane region" description="Helical" evidence="2">
    <location>
        <begin position="308"/>
        <end position="331"/>
    </location>
</feature>
<proteinExistence type="predicted"/>
<dbReference type="AlphaFoldDB" id="A0A5B9EFW0"/>
<keyword evidence="2" id="KW-0472">Membrane</keyword>
<dbReference type="SUPFAM" id="SSF55781">
    <property type="entry name" value="GAF domain-like"/>
    <property type="match status" value="1"/>
</dbReference>
<feature type="transmembrane region" description="Helical" evidence="2">
    <location>
        <begin position="139"/>
        <end position="161"/>
    </location>
</feature>
<dbReference type="SMART" id="SM00065">
    <property type="entry name" value="GAF"/>
    <property type="match status" value="1"/>
</dbReference>
<dbReference type="Gene3D" id="3.60.40.10">
    <property type="entry name" value="PPM-type phosphatase domain"/>
    <property type="match status" value="1"/>
</dbReference>
<accession>A0A5B9EFW0</accession>
<keyword evidence="2" id="KW-0812">Transmembrane</keyword>
<gene>
    <name evidence="5" type="ORF">FTW19_24760</name>
</gene>
<keyword evidence="1" id="KW-0378">Hydrolase</keyword>
<dbReference type="Gene3D" id="3.30.450.40">
    <property type="match status" value="1"/>
</dbReference>
<evidence type="ECO:0000313" key="5">
    <source>
        <dbReference type="EMBL" id="QEE30928.1"/>
    </source>
</evidence>
<feature type="domain" description="GAF" evidence="3">
    <location>
        <begin position="471"/>
        <end position="619"/>
    </location>
</feature>
<dbReference type="SMART" id="SM00331">
    <property type="entry name" value="PP2C_SIG"/>
    <property type="match status" value="1"/>
</dbReference>
<dbReference type="Proteomes" id="UP000321820">
    <property type="component" value="Chromosome"/>
</dbReference>
<organism evidence="5 6">
    <name type="scientific">Terriglobus albidus</name>
    <dbReference type="NCBI Taxonomy" id="1592106"/>
    <lineage>
        <taxon>Bacteria</taxon>
        <taxon>Pseudomonadati</taxon>
        <taxon>Acidobacteriota</taxon>
        <taxon>Terriglobia</taxon>
        <taxon>Terriglobales</taxon>
        <taxon>Acidobacteriaceae</taxon>
        <taxon>Terriglobus</taxon>
    </lineage>
</organism>
<dbReference type="InterPro" id="IPR029016">
    <property type="entry name" value="GAF-like_dom_sf"/>
</dbReference>
<dbReference type="RefSeq" id="WP_147650223.1">
    <property type="nucleotide sequence ID" value="NZ_CP042806.1"/>
</dbReference>
<keyword evidence="2" id="KW-1133">Transmembrane helix</keyword>
<feature type="transmembrane region" description="Helical" evidence="2">
    <location>
        <begin position="168"/>
        <end position="184"/>
    </location>
</feature>
<dbReference type="InterPro" id="IPR003018">
    <property type="entry name" value="GAF"/>
</dbReference>
<sequence length="879" mass="98199">MHTFSPSRPRHRSAVVQYLLLLLIAAMALGQWGNTAYRVVRGIFSAERGIRAPFGLNNGVIEGMSPFLRHAGLQVGDRVLAVNGHELTGEAVLLREFAHAHLGDTIKVEVRHPDGKQQTVSWQLITPQRRRGGGRPAGWIGPLLLLVILPLAFLLVGLWVVLAKPHDLSAWLVLGILPYFEALLSPANPQGDWTIWFSPFWNETAQMAMPICLMWFGVLFPERAGFDRRAPWIKWLLSISLLALLPFNLFHSYARLWNLSLDRTMSPWFLPTDRIESFLSILCVAYFFVLFSHKIFAEKVGADSGRRLRLLFWGSLIGLTPFGAMVIYTLVTGEDVSETFPQWLSFGIVLVLAIFPLSLAYALVVQRAMDIRLIVRQGTRYAFARYTLFGIRALLGVLFSWRLTIFFADPESHRRPVDVILIFALLLLFFGFRMVLSGRLQQEIDRRFFREAYSTEQVLSELSEQAHNFTETGPLLSTITQRISDTLHIERMAVFLRGSGDVFRLQTATGVDLTSPVLLPAHSATVNTLSREKRPAAMRIDDSSHWLLEASDTERAALSEFQTELLVPLPGRGRLIGVMALGPKRSEEPYSRMDRRLLESVASQTGLALENAELLQSLAHEAAQRERVTRDIEIAREVQERLFPQTYPKFDGVDVAGYCRPAQEIGGDYYDVMEVKRESDDGSPQPRLLGLAIGDVSGKGISAALLMASLRASLRGLTLVGSSDLGELMGHVNKLVYDGSHANRYATFFYAEYDPASRRLCYANGGHNPPVILRGDQVIALEVTGMVVGITEDAAYEQRDITLEPGDILVLFTDGISEAMDGDDEEWGECRMITAAQQERARGALTAEGLLRALYRRADEFVNGAPQHDDMTSVVMKVS</sequence>
<dbReference type="InterPro" id="IPR001932">
    <property type="entry name" value="PPM-type_phosphatase-like_dom"/>
</dbReference>